<sequence>MQHNCFLDRIAKTAPGAASENTGTGLTDDRARLTDVIGELDSIVLTAFEEITRIKDGGAH</sequence>
<evidence type="ECO:0000313" key="2">
    <source>
        <dbReference type="Proteomes" id="UP000322077"/>
    </source>
</evidence>
<gene>
    <name evidence="1" type="ORF">FYJ91_06185</name>
</gene>
<accession>A0A5D9C699</accession>
<dbReference type="AlphaFoldDB" id="A0A5D9C699"/>
<reference evidence="1 2" key="1">
    <citation type="submission" date="2019-08" db="EMBL/GenBank/DDBJ databases">
        <authorList>
            <person name="Wang G."/>
            <person name="Xu Z."/>
        </authorList>
    </citation>
    <scope>NUCLEOTIDE SEQUENCE [LARGE SCALE GENOMIC DNA]</scope>
    <source>
        <strain evidence="1 2">ZX</strain>
    </source>
</reference>
<comment type="caution">
    <text evidence="1">The sequence shown here is derived from an EMBL/GenBank/DDBJ whole genome shotgun (WGS) entry which is preliminary data.</text>
</comment>
<protein>
    <submittedName>
        <fullName evidence="1">Uncharacterized protein</fullName>
    </submittedName>
</protein>
<keyword evidence="2" id="KW-1185">Reference proteome</keyword>
<organism evidence="1 2">
    <name type="scientific">Sphingomonas montanisoli</name>
    <dbReference type="NCBI Taxonomy" id="2606412"/>
    <lineage>
        <taxon>Bacteria</taxon>
        <taxon>Pseudomonadati</taxon>
        <taxon>Pseudomonadota</taxon>
        <taxon>Alphaproteobacteria</taxon>
        <taxon>Sphingomonadales</taxon>
        <taxon>Sphingomonadaceae</taxon>
        <taxon>Sphingomonas</taxon>
    </lineage>
</organism>
<dbReference type="EMBL" id="VTOU01000002">
    <property type="protein sequence ID" value="TZG27209.1"/>
    <property type="molecule type" value="Genomic_DNA"/>
</dbReference>
<dbReference type="Proteomes" id="UP000322077">
    <property type="component" value="Unassembled WGS sequence"/>
</dbReference>
<evidence type="ECO:0000313" key="1">
    <source>
        <dbReference type="EMBL" id="TZG27209.1"/>
    </source>
</evidence>
<name>A0A5D9C699_9SPHN</name>
<proteinExistence type="predicted"/>